<dbReference type="GO" id="GO:0031177">
    <property type="term" value="F:phosphopantetheine binding"/>
    <property type="evidence" value="ECO:0007669"/>
    <property type="project" value="InterPro"/>
</dbReference>
<dbReference type="Gene3D" id="3.40.50.12780">
    <property type="entry name" value="N-terminal domain of ligase-like"/>
    <property type="match status" value="3"/>
</dbReference>
<dbReference type="RefSeq" id="WP_123742150.1">
    <property type="nucleotide sequence ID" value="NZ_RJKM01000001.1"/>
</dbReference>
<dbReference type="SUPFAM" id="SSF47336">
    <property type="entry name" value="ACP-like"/>
    <property type="match status" value="5"/>
</dbReference>
<dbReference type="GO" id="GO:0044550">
    <property type="term" value="P:secondary metabolite biosynthetic process"/>
    <property type="evidence" value="ECO:0007669"/>
    <property type="project" value="UniProtKB-ARBA"/>
</dbReference>
<protein>
    <submittedName>
        <fullName evidence="9">Non-ribosomal peptide synthase protein (TIGR01720 family)/amino acid adenylation domain-containing protein</fullName>
    </submittedName>
</protein>
<keyword evidence="6" id="KW-0045">Antibiotic biosynthesis</keyword>
<feature type="domain" description="Carrier" evidence="8">
    <location>
        <begin position="2399"/>
        <end position="2474"/>
    </location>
</feature>
<name>A0A3N1H0P7_9PSEU</name>
<dbReference type="CDD" id="cd19531">
    <property type="entry name" value="LCL_NRPS-like"/>
    <property type="match status" value="3"/>
</dbReference>
<dbReference type="FunFam" id="3.30.300.30:FF:000010">
    <property type="entry name" value="Enterobactin synthetase component F"/>
    <property type="match status" value="3"/>
</dbReference>
<dbReference type="GO" id="GO:0008610">
    <property type="term" value="P:lipid biosynthetic process"/>
    <property type="evidence" value="ECO:0007669"/>
    <property type="project" value="UniProtKB-ARBA"/>
</dbReference>
<evidence type="ECO:0000256" key="1">
    <source>
        <dbReference type="ARBA" id="ARBA00001957"/>
    </source>
</evidence>
<evidence type="ECO:0000256" key="3">
    <source>
        <dbReference type="ARBA" id="ARBA00022450"/>
    </source>
</evidence>
<evidence type="ECO:0000313" key="10">
    <source>
        <dbReference type="Proteomes" id="UP000268727"/>
    </source>
</evidence>
<keyword evidence="10" id="KW-1185">Reference proteome</keyword>
<dbReference type="Pfam" id="PF13193">
    <property type="entry name" value="AMP-binding_C"/>
    <property type="match status" value="5"/>
</dbReference>
<feature type="domain" description="Carrier" evidence="8">
    <location>
        <begin position="5807"/>
        <end position="5881"/>
    </location>
</feature>
<dbReference type="Gene3D" id="3.40.50.980">
    <property type="match status" value="4"/>
</dbReference>
<dbReference type="PROSITE" id="PS50075">
    <property type="entry name" value="CARRIER"/>
    <property type="match status" value="5"/>
</dbReference>
<dbReference type="SMART" id="SM00823">
    <property type="entry name" value="PKS_PP"/>
    <property type="match status" value="5"/>
</dbReference>
<dbReference type="GO" id="GO:0005737">
    <property type="term" value="C:cytoplasm"/>
    <property type="evidence" value="ECO:0007669"/>
    <property type="project" value="TreeGrafter"/>
</dbReference>
<feature type="region of interest" description="Disordered" evidence="7">
    <location>
        <begin position="838"/>
        <end position="867"/>
    </location>
</feature>
<evidence type="ECO:0000313" key="9">
    <source>
        <dbReference type="EMBL" id="ROP36113.1"/>
    </source>
</evidence>
<dbReference type="Gene3D" id="3.30.559.30">
    <property type="entry name" value="Nonribosomal peptide synthetase, condensation domain"/>
    <property type="match status" value="8"/>
</dbReference>
<evidence type="ECO:0000259" key="8">
    <source>
        <dbReference type="PROSITE" id="PS50075"/>
    </source>
</evidence>
<keyword evidence="3" id="KW-0596">Phosphopantetheine</keyword>
<evidence type="ECO:0000256" key="2">
    <source>
        <dbReference type="ARBA" id="ARBA00006432"/>
    </source>
</evidence>
<dbReference type="InterPro" id="IPR010071">
    <property type="entry name" value="AA_adenyl_dom"/>
</dbReference>
<dbReference type="InterPro" id="IPR036736">
    <property type="entry name" value="ACP-like_sf"/>
</dbReference>
<dbReference type="Gene3D" id="1.10.1200.10">
    <property type="entry name" value="ACP-like"/>
    <property type="match status" value="5"/>
</dbReference>
<feature type="domain" description="Carrier" evidence="8">
    <location>
        <begin position="4810"/>
        <end position="4883"/>
    </location>
</feature>
<dbReference type="PANTHER" id="PTHR45527">
    <property type="entry name" value="NONRIBOSOMAL PEPTIDE SYNTHETASE"/>
    <property type="match status" value="1"/>
</dbReference>
<dbReference type="GO" id="GO:0017000">
    <property type="term" value="P:antibiotic biosynthetic process"/>
    <property type="evidence" value="ECO:0007669"/>
    <property type="project" value="UniProtKB-KW"/>
</dbReference>
<dbReference type="CDD" id="cd17643">
    <property type="entry name" value="A_NRPS_Cytc1-like"/>
    <property type="match status" value="1"/>
</dbReference>
<evidence type="ECO:0000256" key="7">
    <source>
        <dbReference type="SAM" id="MobiDB-lite"/>
    </source>
</evidence>
<dbReference type="CDD" id="cd05930">
    <property type="entry name" value="A_NRPS"/>
    <property type="match status" value="3"/>
</dbReference>
<dbReference type="CDD" id="cd17652">
    <property type="entry name" value="A_NRPS_CmdD_like"/>
    <property type="match status" value="1"/>
</dbReference>
<organism evidence="9 10">
    <name type="scientific">Saccharothrix texasensis</name>
    <dbReference type="NCBI Taxonomy" id="103734"/>
    <lineage>
        <taxon>Bacteria</taxon>
        <taxon>Bacillati</taxon>
        <taxon>Actinomycetota</taxon>
        <taxon>Actinomycetes</taxon>
        <taxon>Pseudonocardiales</taxon>
        <taxon>Pseudonocardiaceae</taxon>
        <taxon>Saccharothrix</taxon>
    </lineage>
</organism>
<dbReference type="InterPro" id="IPR025110">
    <property type="entry name" value="AMP-bd_C"/>
</dbReference>
<dbReference type="Pfam" id="PF00550">
    <property type="entry name" value="PP-binding"/>
    <property type="match status" value="5"/>
</dbReference>
<dbReference type="InterPro" id="IPR000873">
    <property type="entry name" value="AMP-dep_synth/lig_dom"/>
</dbReference>
<keyword evidence="4" id="KW-0597">Phosphoprotein</keyword>
<dbReference type="SUPFAM" id="SSF52777">
    <property type="entry name" value="CoA-dependent acyltransferases"/>
    <property type="match status" value="16"/>
</dbReference>
<feature type="domain" description="Carrier" evidence="8">
    <location>
        <begin position="3401"/>
        <end position="3475"/>
    </location>
</feature>
<evidence type="ECO:0000256" key="5">
    <source>
        <dbReference type="ARBA" id="ARBA00022737"/>
    </source>
</evidence>
<dbReference type="InterPro" id="IPR020806">
    <property type="entry name" value="PKS_PP-bd"/>
</dbReference>
<dbReference type="InterPro" id="IPR010060">
    <property type="entry name" value="NRPS_synth"/>
</dbReference>
<comment type="similarity">
    <text evidence="2">Belongs to the ATP-dependent AMP-binding enzyme family.</text>
</comment>
<proteinExistence type="inferred from homology"/>
<dbReference type="FunFam" id="2.30.38.10:FF:000001">
    <property type="entry name" value="Non-ribosomal peptide synthetase PvdI"/>
    <property type="match status" value="4"/>
</dbReference>
<dbReference type="InterPro" id="IPR045851">
    <property type="entry name" value="AMP-bd_C_sf"/>
</dbReference>
<dbReference type="NCBIfam" id="TIGR01733">
    <property type="entry name" value="AA-adenyl-dom"/>
    <property type="match status" value="4"/>
</dbReference>
<dbReference type="NCBIfam" id="NF004282">
    <property type="entry name" value="PRK05691.1"/>
    <property type="match status" value="9"/>
</dbReference>
<dbReference type="InterPro" id="IPR042099">
    <property type="entry name" value="ANL_N_sf"/>
</dbReference>
<gene>
    <name evidence="9" type="ORF">EDD40_1375</name>
</gene>
<comment type="caution">
    <text evidence="9">The sequence shown here is derived from an EMBL/GenBank/DDBJ whole genome shotgun (WGS) entry which is preliminary data.</text>
</comment>
<dbReference type="FunFam" id="3.40.50.980:FF:000002">
    <property type="entry name" value="Enterobactin synthetase component F"/>
    <property type="match status" value="1"/>
</dbReference>
<dbReference type="PROSITE" id="PS00012">
    <property type="entry name" value="PHOSPHOPANTETHEINE"/>
    <property type="match status" value="5"/>
</dbReference>
<dbReference type="FunFam" id="1.10.1200.10:FF:000016">
    <property type="entry name" value="Non-ribosomal peptide synthase"/>
    <property type="match status" value="1"/>
</dbReference>
<dbReference type="GO" id="GO:0072330">
    <property type="term" value="P:monocarboxylic acid biosynthetic process"/>
    <property type="evidence" value="ECO:0007669"/>
    <property type="project" value="UniProtKB-ARBA"/>
</dbReference>
<dbReference type="InterPro" id="IPR020845">
    <property type="entry name" value="AMP-binding_CS"/>
</dbReference>
<dbReference type="InterPro" id="IPR009081">
    <property type="entry name" value="PP-bd_ACP"/>
</dbReference>
<dbReference type="FunFam" id="3.40.50.12780:FF:000012">
    <property type="entry name" value="Non-ribosomal peptide synthetase"/>
    <property type="match status" value="1"/>
</dbReference>
<dbReference type="FunFam" id="1.10.1200.10:FF:000005">
    <property type="entry name" value="Nonribosomal peptide synthetase 1"/>
    <property type="match status" value="4"/>
</dbReference>
<dbReference type="GO" id="GO:0003824">
    <property type="term" value="F:catalytic activity"/>
    <property type="evidence" value="ECO:0007669"/>
    <property type="project" value="InterPro"/>
</dbReference>
<dbReference type="CDD" id="cd19534">
    <property type="entry name" value="E_NRPS"/>
    <property type="match status" value="2"/>
</dbReference>
<dbReference type="InterPro" id="IPR006162">
    <property type="entry name" value="Ppantetheine_attach_site"/>
</dbReference>
<dbReference type="PANTHER" id="PTHR45527:SF1">
    <property type="entry name" value="FATTY ACID SYNTHASE"/>
    <property type="match status" value="1"/>
</dbReference>
<accession>A0A3N1H0P7</accession>
<sequence>MTASKNDRISALPEHLREKLRARLAGRAAPVVDVIPPAPRDEPLPLSAGQQRLWFLAQFQPGSTEYTSAVALRLTGRLDRERMADAVRGLVRRHESLRTTFDQVDGHPVQVVHDDVEVDLLAVDDLGEVLDEPFDLRRGPLFRAALRTGADGAHVLLLASHHIVVDGWSLGVLGDELGALYRGEALPEPRLQYADYAVWQRGRPVDTGFWVDRLAGVVPLDLPTDRPRPAERTPAGATHEFTVPARLAGDLAELARVHETTLFTAVMAACQLLLARYTGQDDIAVGTVTTGRNRPELADLVGFLVGTVVLRSTVDSSRSFAEFLGEANRTALDAFGHDDVPFDRVVEAVGASRDPSRTPLFDVMVVLQNAGRALPSLPGLRVEEHPLSRAWSNFDLTFEFTETPEGLHGAVEYSTDLFDAGTVDRMARHLLALLGAITTDPYRPMAELSMLLGDEPAGRGPALAVPDVTFPALFEAQARRTPDATALVCDGDSLTFAELDARANRLARRLLADGVEPEQIVALALPRGLDWVVAVLGILKAGAVYLPVDPGLPEARYAYLLEDSGAVRVIDAPLDTAGLPATPPDVPVRPDNAAYVIYTSGSTGRPKGVVVEHRHLVNLLHNHRETFAGDRMRVALSAVFSFDTSWEGVLLMADGHELHVLTDDVRLDATALIGYAREHRIDLLDLPPSYVRQLLADGLLTAEDGPKVLVLGGEALGTALWRDLVATGLRAHNFYGPTETTVDAVSCRVTGDRPVIGTPLGNVTAYVLDDDLRPAPVGVPGELFIAGAQVARGYLDRPGLTAQRFLADPFGGPGSRMYRTGDRVRWTPVGGADDRTAVGGADDRTAVGGADDRTAVGGADDRTAVGGADDRAPSYVLEFLGRTDDQVKIRGFRVEPGEVEAAISTHPDVTEAVVVAREDGGHTRLVAYVVTTGSVDLRAHLRDSLPDYQVPSAFVELDRLPLTPNGKLDRAALPAPQAVAGGEFVAPRTPAEAELARIWAEVLGAERIGVEDNFFAVGGDSILSIQLVSRARRAGLHLTSRDVFRHQTVAELALVVREAVRTAPEPVFTGPAPLTPIQRWFFAEYGPLAHFTMSLLVELEPAVDAEVLRGAVRSVVGHHDALRLRFREVDGRWAQEVADTEVDVFRVEVDADVEAVARAAQRGLDLAAGPLLRAVFFPGARPKLLLTVHHLAMDGVSWRVLLGDLEQAYRGVPLEPVGTSFTQWAHRLAEHVASGALDDARAHWDSLPAPEQLPVDRDGANTAGSTRVVSARLDRATTEALLTAVPPVYRTQVNDVLLSALGRTLAEWTGRDAVSVTLEGHGREELLPGVDLNRTVGWFTTQFPVVLEPGDEWGRTLKSVKESLRAAPHRGLSFEALGGGALPQVSFNYHGRFDVADGGFYRARRDAVGEDVPADGPRTHLLEVTGLVERGELELSWQYSEHVHDEETVRRLAERTLQALREIVAHCAQPGAGGRTPSDFPLARLTQEQVDALAGPDVEDILPLTPLQAGMVFHSLVEPGTYVDRMRLVLDGVRDPAALRQAWQRVVDRTPVLRSSVVWDGVAEPVQVVHGHVELPGGPVDAPFDLGVAPLLRVAVTPLDEDRVELVWSSHHVILDGWSTGQVFGEVLEQYRAIVTGTPARLPARRPFRDYLRWLAEQDRAEAEAHWRSVLSDVDGPTPLPFDRAPARAHRSEASASVRFSLDLDDAAQRAGLTANTVVQGAWALLLARACGEADVVFGSTVSGRPAELAGVESMVGMLINTVPTRAVVDGTAEVGAWLRELQAAQSESRRFEHTSLAEIQSWTGTTLFDSVVVFENYPFERDGDGPRVVEIDAVDNATLPLTLSASLTDRLNLDLAYDPELFDTATAERLAGWLRELVRAIAADPTARIADLPWLTEAERRRVLVEWNRTGRDTPRELYPEVFAEQARRTPDATALVHHDRTGARTAHTFAELDARANRLAHHLLARGAGPERVVAVVLPRSADLVVAVLAVLKAGAVYLPVDPGLPAERIDFLLRDANPASVLDAMPDFAGPDLAGLPDTPPPVAPRPEHAAYLIYTSGSTGTPKGVVVEHRQLANLYYANSAALMREPTRFAVTATFSFDTSWEGLLFLAAGSELHVIDDELRLDPPALVRYVTEHGIGTVDLTPSYARQLAQAGLLESGLRRIMLGGEAVDAPLWRQIAESPVEGFNYYGPTEVTVDSVATRVVGERPVIGRPLANLSAYVLDADLRPVPPGVPGELFIGGTQVARGYLGRPGLTAQRFVADPFGPAGARMYRTGDRVRWSAVDDPARPGVLEYLGRADDQVKIRGFRIEPGEVEAALLDVPGVRESAVVVRDNRLIGYVTGAPETDARDALARALPDYLVPSAVVVLDELPLSPSGKLDRRALPEPDLSGEFVEPRTDAERVVAEVMADVLGVTRVGALDDFFRLGGDSILSIRVTSRLRAAFGVQLSPRAVFDHPTVSGLASAISTGAGSGQDAVDAIPVIPRDGVHPPLTHPQSPAQRRLWFLDQFEPGSTEYVTPTALRLSGPLDLAALRRALDGLVVRHESLRTTFDDGVQLVHEPFEVPLAVEDGSWEAVLLDEVGTPFDLRGGPLFRTRLVRVAAEEHVLVLTLHHIVTDGWSTGVLANDLGALYAGEELPPLAVQYVDYTAWLPEPAVDYWAGALAGVPPLELPTDRPRPAVRGTTGAMHGFTVPAPLAKAVKAVAAEHGDTLFTALLAATKVLLARYTGQDDIAVGTAVSGRGRAELDDVIGLFVNTVVLRSAVDTRRSFTELLADVRTTVRDGFAHQDVPFERVVDAVRPDRDPSRNALFDVMVLMQNFGADVPELPGLRVEDLQLPLVTSTCDLTFEFGEVDGELRGAVEYSTDLFDADTVDRMARHLLVLLEGVTAAPDRPVGELPLLLGDEPDGHGPRLAVPETTFAAIFEEQARRTPDAGALVCGGTRLTFAEVDARANRLAHHLLAAGAGPERVVAVSLPRSADSVVAILAVHKAGAVYLPVDRDLPRDRVDFLLRDARPAFVLDVMPDVSGFPDTPPDVVVRPDQAAYVIYTSGSTGVPKGVVVEHRQLTNLIHNHHRVFADDPMRVALTAVFSFDTSWEGPLFMAGGHELHVLTDDVRLEPQVLVKYVREHRVDLLDLTPSYVQQLLPLGLLDGDHTPRHVMLGGEALPESLWRTLAASRTTAHNYYGPTEVAVDSVSTVVTGDRALIGRPLLNLVAHVLDEDLRPVPAGVPGELYLGGAQVARGYHDRPGLTAQRFLADPFGEPGSRMYRTGDKVRWVPAGGAGDRTRTAALDYLGRNDDQVKIRGFRVELGEVEAALLHHPDVTQAAVVARAHNGHQRLVAYTAGTAADLAGWLKQRLPDYLVPSAFVALDALPMTPAGKVDRRALPAPTFTDAGYVAPEPGVAATLADIWADVLGVERVGARDNFFALGGDSILSMQVVSRARQAGLKLTSKDVFLRQTVGDLALAVTDDTATTHETVTGPAPLTPIQRWFFAEQGPLAHFTMSVVVRVGDAEPAAVRDAVRAVVAHHDALRLRFTRVDGEWRQEVADAESAEVFRLASGDLAAEAHQARTSLDLRHGPLLRAVLFDDGRLFVTAHHLVVDAVSWRIVLEDLDTALAGRDLGPKSTAFTDWAHRLDRHVREGRFDHALPHWADVPAEEPAPTSAGSARSVSVRLGKAETDALLHAVPDAYRTQVNDVLLTALTAAFAGRALVALEGHGREELFDGLDLSRTVGWFTAEFPVALELPGDDGGAVDWGAALKSVKEQLRAVPDKGLSYEALKYWDRGVTGPLPRVCFNYLGQYDDEIDDVDHGREVPDDAVRPHLLDIGAAVSSGELVLDWEYSTEAHDEAAVRALADRMLDALRGIVAFCAKPDAWGRTPSDFPLAKLTAEQVDRIVDRDVEDVYPLTPLQAGMVFHSLVDDSTAYVNQLRVRLSGVDDPRRFARAWQRVVDRTPILRTDVVWEGLDEPVQVVRRGVTVPVTYADVTDEVVAADAAAGVDVTTAPLMRLVVGRASDTEVDLLWTSHHLLLDGWSTAQVFGEVLHEYAGGAAPARRPFRDYLAWLAEVDQSAVESYWRGVLAGFETPTPLPFDRPPTEAHRAESSAQVVLDLPADRLDAVARTHGLTVNTLVQGAWAVLLSRTSGQRDVVFGSTVSGRPAELPGVESIIGMFINTVPTRVTVESDVEVVTWLRRLQDSQTESRQHEHVSLAQVQGFAKISSDSGTRLFDSLLAFENYPVEKDSPDGAPGIGEVDSLDTTSFPLTVRAYVDDSLHVELTYDPRLFDAATIGLLGERLARLLDAIGADPRRRVFELPWLSDDERDRVLVSWNGTSSGAVVEDTIPSLFAARAARTPDAVAVTCEGASLTYRELDERANRLAHHLVAAGAGPETVVALRFPRSPDLVVAVLGVLKAGAAYLPLDASYPADRIAHMIEDARPTVTLDGLPDLSGLPTDAPDVPLRPENAAYVIYTSGSTGRPKGVVIPHSNVVRLFSGTDHWFGFGPDDVWTLFHSYAFDFSVWELWGPLLHGGRLVVVPYEVSRSPRDFARLVADEGVTVLNQTPSAFYQLLEEAPDLDVRYVIFGGEALDMRKLSAWRGSGELINMYGITETTVHVTWTPADGSIGVPIPDLRVYVLDDELQPVAPGVVGEMFVAGPGVARGYLHRPGLTAQRFPADPFGAPGSRMYRTGDLARWVDGRLEYFGRADQQVKIRGFRIELGEIEAVLAAHDAVAQVAVIVREDRLVAYHVPAGTAEATGLREHAERSLPDYMVPAAYVALERLPLNANGKLDRAALPAPEREASAAGGFVAPRTEAERLVAEVWADVLGLAEVGAEDNFFTLGGDSISSIRVVSRLRSSFDVSPRDLFDHPTVAALAARLSGSVSADGAIPRVEGDAPLSFAQQRLWFLDQFQPGGTEYVTPLAVRLRGALDVPRLERALRALVERHESLRTTFPAVDGLPVTSVRPVDVTLPVVDELPAPEPFDLAEGPLFRPVLVRRGPDDHVLALTMHHIVTDGWSGGVLMSDLAALYGGEELAPLPVRYGDFAAWQRQQPLDAQLDYWREQLADVPALELPTDRPRPPVQTTAGAQTGFAVPAPVAERLRELARAVDGTLFMALVAACEVLLHRWTGQDDFALGTVASGRDRPETQDLVGFFVNTVTLRARVEPSATFPEFLARTRATVLDAFAHQDVPFERVVDAVRPDRDTSRTPLFQAVVALQNAPQAAGFPGLDAEDVEQPTVSSNFDVTIEFTEDPDGGLHGSVEYNTDLFDAGTVERLVDHLGVLLSGIAADPDRPLWALPVLPDSERELLAAWGSSGPAVDGPGFVELVEAQVARTPDALALTGAADVTYAGLNARANRLAHHLIGLGAGPERIVALRLPRSVDLLVAELAVLKAGAAFLPVDPEYPAERIAFMLDDARPLVVLDGPVDVSDQPDADPAVAVRPEHPAYVIYTSGSTGRPKGVVVSHAGLATFAAAEIAHFDVRPGDRVLEFSSPSFDASVLELCMALPAGAALVVPPPGPLLGDQLVEVVNGFGVTHALIPPVALATVPDVALPTFRTLVVGGDACSADLVRRWAPGRRMINAYGPTESTVVTSWSEPLEPGGVPPIGRPIPGTTAHVLDGELRPVPVGVAGELYVSGVGLARGYLDRPGLTAQRFLANPYGPPGSRMYRTGDVVRWTATPGDRASGQLEFVGRADEQVKIRGFRIELGEIETALLRHPDVREAVVVARADARGHKRLVAYVVGEVARSSWVEKVREFLGESLPDYLVPSVFTPVDALPISPNGKVDRAKLPEPDFGALAGAEYVAPSGPVEEALAAVWADVLGVPRVGAQDNFFALGGDSILSMQVVARARQAGFRFATRDLFVHQTPASLAPHVTVEVSSSADRAPVVGEVPLTPIQHWFLTSGRHNPHHFNQSHLVELDPAVDVAALRRALGVLVAHHDALRLRFTSVDGVWRQHNDDVDDVDVLTVVDGAAELERVADEVHSSFDLATGPLVRAVLFQGEQPLLLLVGHHLVVDGVSWRILLDDLETAYRGEDLGAKTTSYQEWSRRLESHVLGGALDDEVEHWDQTFPSFPPPSGTAESVTVELSEEDTDALLRGAPVAYRTRINDVLLAALAWALSRWTGSSRVAVDLEGHGREDVLDVDLSRTVGWFTTVFPVTLEVPDGGWRDRVKAVRRQLRAVPGNGFGYGPLRQHGRVPDGGRPAVSFNYLGQFDGGSAESTGLYRAVRPSVGADHDPADGGDHVLDVVGEAGKTLGFAFYHYPSTHSAEEIGAVAADFAAALRAIAADCRGAL</sequence>
<dbReference type="EMBL" id="RJKM01000001">
    <property type="protein sequence ID" value="ROP36113.1"/>
    <property type="molecule type" value="Genomic_DNA"/>
</dbReference>
<dbReference type="NCBIfam" id="TIGR01720">
    <property type="entry name" value="NRPS-para261"/>
    <property type="match status" value="2"/>
</dbReference>
<evidence type="ECO:0000256" key="4">
    <source>
        <dbReference type="ARBA" id="ARBA00022553"/>
    </source>
</evidence>
<dbReference type="InterPro" id="IPR023213">
    <property type="entry name" value="CAT-like_dom_sf"/>
</dbReference>
<dbReference type="NCBIfam" id="NF003417">
    <property type="entry name" value="PRK04813.1"/>
    <property type="match status" value="6"/>
</dbReference>
<keyword evidence="5" id="KW-0677">Repeat</keyword>
<dbReference type="InterPro" id="IPR001242">
    <property type="entry name" value="Condensation_dom"/>
</dbReference>
<dbReference type="Gene3D" id="3.30.559.10">
    <property type="entry name" value="Chloramphenicol acetyltransferase-like domain"/>
    <property type="match status" value="8"/>
</dbReference>
<dbReference type="CDD" id="cd19543">
    <property type="entry name" value="DCL_NRPS"/>
    <property type="match status" value="2"/>
</dbReference>
<dbReference type="Pfam" id="PF00668">
    <property type="entry name" value="Condensation"/>
    <property type="match status" value="8"/>
</dbReference>
<dbReference type="Gene3D" id="2.30.38.10">
    <property type="entry name" value="Luciferase, Domain 3"/>
    <property type="match status" value="2"/>
</dbReference>
<dbReference type="Gene3D" id="3.30.300.30">
    <property type="match status" value="5"/>
</dbReference>
<dbReference type="Proteomes" id="UP000268727">
    <property type="component" value="Unassembled WGS sequence"/>
</dbReference>
<dbReference type="SUPFAM" id="SSF56801">
    <property type="entry name" value="Acetyl-CoA synthetase-like"/>
    <property type="match status" value="5"/>
</dbReference>
<evidence type="ECO:0000256" key="6">
    <source>
        <dbReference type="ARBA" id="ARBA00023194"/>
    </source>
</evidence>
<dbReference type="PROSITE" id="PS00455">
    <property type="entry name" value="AMP_BINDING"/>
    <property type="match status" value="5"/>
</dbReference>
<dbReference type="OrthoDB" id="2472181at2"/>
<comment type="cofactor">
    <cofactor evidence="1">
        <name>pantetheine 4'-phosphate</name>
        <dbReference type="ChEBI" id="CHEBI:47942"/>
    </cofactor>
</comment>
<dbReference type="GO" id="GO:0043041">
    <property type="term" value="P:amino acid activation for nonribosomal peptide biosynthetic process"/>
    <property type="evidence" value="ECO:0007669"/>
    <property type="project" value="TreeGrafter"/>
</dbReference>
<feature type="domain" description="Carrier" evidence="8">
    <location>
        <begin position="986"/>
        <end position="1060"/>
    </location>
</feature>
<reference evidence="9 10" key="1">
    <citation type="submission" date="2018-11" db="EMBL/GenBank/DDBJ databases">
        <title>Sequencing the genomes of 1000 actinobacteria strains.</title>
        <authorList>
            <person name="Klenk H.-P."/>
        </authorList>
    </citation>
    <scope>NUCLEOTIDE SEQUENCE [LARGE SCALE GENOMIC DNA]</scope>
    <source>
        <strain evidence="9 10">DSM 44231</strain>
    </source>
</reference>
<dbReference type="Pfam" id="PF00501">
    <property type="entry name" value="AMP-binding"/>
    <property type="match status" value="5"/>
</dbReference>